<dbReference type="InterPro" id="IPR013783">
    <property type="entry name" value="Ig-like_fold"/>
</dbReference>
<name>A0A6F9D8L5_9ASCI</name>
<dbReference type="InterPro" id="IPR056307">
    <property type="entry name" value="Ig-CFAP74_3rd"/>
</dbReference>
<feature type="region of interest" description="Disordered" evidence="2">
    <location>
        <begin position="368"/>
        <end position="409"/>
    </location>
</feature>
<organism evidence="6">
    <name type="scientific">Phallusia mammillata</name>
    <dbReference type="NCBI Taxonomy" id="59560"/>
    <lineage>
        <taxon>Eukaryota</taxon>
        <taxon>Metazoa</taxon>
        <taxon>Chordata</taxon>
        <taxon>Tunicata</taxon>
        <taxon>Ascidiacea</taxon>
        <taxon>Phlebobranchia</taxon>
        <taxon>Ascidiidae</taxon>
        <taxon>Phallusia</taxon>
    </lineage>
</organism>
<feature type="coiled-coil region" evidence="1">
    <location>
        <begin position="178"/>
        <end position="264"/>
    </location>
</feature>
<feature type="domain" description="CFAP74 third Ig-like" evidence="4">
    <location>
        <begin position="843"/>
        <end position="955"/>
    </location>
</feature>
<protein>
    <submittedName>
        <fullName evidence="6">Uncharacterized protein KIAA1751 homolog</fullName>
    </submittedName>
</protein>
<feature type="region of interest" description="Disordered" evidence="2">
    <location>
        <begin position="692"/>
        <end position="729"/>
    </location>
</feature>
<dbReference type="InterPro" id="IPR056306">
    <property type="entry name" value="Ig-CFAP74_2nd"/>
</dbReference>
<accession>A0A6F9D8L5</accession>
<dbReference type="Pfam" id="PF24770">
    <property type="entry name" value="Ig-CFAP74_2"/>
    <property type="match status" value="1"/>
</dbReference>
<feature type="compositionally biased region" description="Low complexity" evidence="2">
    <location>
        <begin position="1202"/>
        <end position="1222"/>
    </location>
</feature>
<feature type="domain" description="CFAP74 fourth Ig-like" evidence="5">
    <location>
        <begin position="961"/>
        <end position="1055"/>
    </location>
</feature>
<evidence type="ECO:0000259" key="3">
    <source>
        <dbReference type="Pfam" id="PF24770"/>
    </source>
</evidence>
<evidence type="ECO:0000259" key="4">
    <source>
        <dbReference type="Pfam" id="PF24778"/>
    </source>
</evidence>
<dbReference type="PANTHER" id="PTHR22538">
    <property type="entry name" value="CILIA- AND FLAGELLA-ASSOCIATED PROTEIN 74"/>
    <property type="match status" value="1"/>
</dbReference>
<proteinExistence type="evidence at transcript level"/>
<evidence type="ECO:0000259" key="5">
    <source>
        <dbReference type="Pfam" id="PF24798"/>
    </source>
</evidence>
<feature type="region of interest" description="Disordered" evidence="2">
    <location>
        <begin position="434"/>
        <end position="465"/>
    </location>
</feature>
<dbReference type="Pfam" id="PF24778">
    <property type="entry name" value="Ig-CFAP74_3rd"/>
    <property type="match status" value="1"/>
</dbReference>
<feature type="region of interest" description="Disordered" evidence="2">
    <location>
        <begin position="1"/>
        <end position="30"/>
    </location>
</feature>
<dbReference type="PANTHER" id="PTHR22538:SF0">
    <property type="entry name" value="CILIA- AND FLAGELLA-ASSOCIATED PROTEIN 74"/>
    <property type="match status" value="1"/>
</dbReference>
<gene>
    <name evidence="6" type="primary">Cfap74</name>
</gene>
<feature type="coiled-coil region" evidence="1">
    <location>
        <begin position="65"/>
        <end position="127"/>
    </location>
</feature>
<feature type="region of interest" description="Disordered" evidence="2">
    <location>
        <begin position="1152"/>
        <end position="1236"/>
    </location>
</feature>
<sequence>MDDMLEPIGMPSNQQWESDSDDEEGDYDHQYDDFEDLFSNETDSIGSRDQDDNQIGMYLETDPALQKEVAQLIMLKRHLDSLQQKLHEKEFGVLKAREELDACRVRLRALEEEVENVEKNITLTKAKDNMASYHRLVSKRDKLQTEIEADRKLEVDIQAHLQEAELSHSRVEIEQRHYAHLAEKVIEKEDKVAQHKDKMARYRMNKEHHIARTAALRHNKAVNDLQKTIEEKQQRQQHIIESAIENHEKAKVFLKQSLSKVRQQETRLDKSQQVYMKRRMDTIVGLKSSIASNRENLRALQARDAAFDKKDKAAEKLERHQVLNEGGNPEQVLLRRKKLNQFEKEKQDFEARQKVNKARIVSSILNEETSISKRKKQQPQLWTDKHREKAKQLGPPPKPSIHSKIELTEKDEPVFLQQVKYMKQTPREDIQREVLSEASSSDVVAPHPRSSSDQRVTPQAPVEQEETLAQPEFQGLWEQKHKVYKVPKEDVTVKPVGGTKMEQEILNKTLNKHRDGIIVKQVAAGREFKGQPFYSKPDVIHFKDLDVGRTYKKKIVITNVSYSINFLKLTGLSEHLKDFIKIDFNPPGQMSAGMSCDMTVTFKPMINEDLIGEVRFMAQTGPFTISLKCTTKKCDLSVDVTSIDFGSQVVGETIRRSVTLVNKGALGTRFDFQKVPDKPATTYTLETSLGRLTTAETPGITDDSDAMKGTPNPETGARSKRPIISEGMPQTADRSFKISEYPDASEQDYEERTEFVQQHYARGEGDEITFATPATEYQTMAEELKVGEVMSGEIEPFSSVRLDIVFAPCIPGDIQATFRISFTDPESAPLEIKASAVAIHVPVWLERQNIDLKICMYDRLYQDQIIVHNRASTALRLNFEVPRELRSHLELLPKTGYIQAKSTFTAQLKFLPRQNLAEDASGLFDPETGILEAPLVIRVADQTRPVEFVVNAVVTSSDLEFDRTDIDFGHCGIYESVVSTVKLTNHSILPQLFGFVNIPEFVDVQPNDGFGTILPLETIEIDLIVEAKRARHYDFTLTCRSGINRDFPLHCKAVGVHPPLDLSHQVVHFAATALDDVSTALIHVINAHTSANEFTHPVPRIGKGDIVPVGPTSFEFVLPGDSPISVTPCVGTVNPGEKCHVTLEFAPKLSDSDVRKEAVHVMQEQREEKVREEQERLRKEQQEMVARQQEEEKAAKGKKTPKTPAKPKTGDSTSKSAKSSAKSSEKLDQPLPTPEMIDENSTAYKAARASLTRSYPGHFRSFTIPCYVATGSCSDNVDPSSLQFNDANTLFLEVHCPAIKPPVVIISNHGHSLTDFGQVSIGQNTIKPISIQNISDHSVELTLSVLDTNGPFQVLNALRILKPDETHTLLVSFTPTAGKVFYEVLKIVSPSSELDVCLTGRGVTPVVHLSPEGGALDLGHVLQGETSEATFTLENKSSLAVKYSIRMDSASLLKHDNQQQLPEFVRRDGKPAKALVGPQNNNGSCVFDCVPCEGEIKTGETHEIEVTFNPDHESRHFSDGARVILFNTEEAHAIHVTGQGHEHMMFVTGNDPLDVAVESLASNGKVVQESADALAPVQNILLSFTSHVSDEGFTQSTRTLNVGCLKSNAFAGRKNGEWIVDNVQPAQGKGFVAEPLKASVDVDSTKELTFTWNPPENHDPSVPVETAVLLTLKGDVTLTYNVILTGLISFK</sequence>
<evidence type="ECO:0000256" key="1">
    <source>
        <dbReference type="SAM" id="Coils"/>
    </source>
</evidence>
<keyword evidence="1" id="KW-0175">Coiled coil</keyword>
<dbReference type="EMBL" id="LR783880">
    <property type="protein sequence ID" value="CAB3230261.1"/>
    <property type="molecule type" value="mRNA"/>
</dbReference>
<feature type="compositionally biased region" description="Basic and acidic residues" evidence="2">
    <location>
        <begin position="1152"/>
        <end position="1195"/>
    </location>
</feature>
<evidence type="ECO:0000313" key="6">
    <source>
        <dbReference type="EMBL" id="CAB3230261.1"/>
    </source>
</evidence>
<dbReference type="Gene3D" id="2.60.40.10">
    <property type="entry name" value="Immunoglobulins"/>
    <property type="match status" value="6"/>
</dbReference>
<feature type="domain" description="CFAP74 second Ig-like" evidence="3">
    <location>
        <begin position="636"/>
        <end position="841"/>
    </location>
</feature>
<dbReference type="InterPro" id="IPR056310">
    <property type="entry name" value="Ig-CFAP74_4th"/>
</dbReference>
<evidence type="ECO:0000256" key="2">
    <source>
        <dbReference type="SAM" id="MobiDB-lite"/>
    </source>
</evidence>
<dbReference type="Pfam" id="PF24798">
    <property type="entry name" value="Ig-CFAP74_4th"/>
    <property type="match status" value="1"/>
</dbReference>
<reference evidence="6" key="1">
    <citation type="submission" date="2020-04" db="EMBL/GenBank/DDBJ databases">
        <authorList>
            <person name="Neveu A P."/>
        </authorList>
    </citation>
    <scope>NUCLEOTIDE SEQUENCE</scope>
    <source>
        <tissue evidence="6">Whole embryo</tissue>
    </source>
</reference>
<dbReference type="Pfam" id="PF24771">
    <property type="entry name" value="Ig_CFAP74_1st"/>
    <property type="match status" value="1"/>
</dbReference>